<dbReference type="RefSeq" id="WP_251911734.1">
    <property type="nucleotide sequence ID" value="NZ_JAMRXG010000004.1"/>
</dbReference>
<dbReference type="EMBL" id="JAMRXG010000004">
    <property type="protein sequence ID" value="MCM6774238.1"/>
    <property type="molecule type" value="Genomic_DNA"/>
</dbReference>
<keyword evidence="1" id="KW-0732">Signal</keyword>
<evidence type="ECO:0000313" key="4">
    <source>
        <dbReference type="Proteomes" id="UP001139157"/>
    </source>
</evidence>
<dbReference type="SUPFAM" id="SSF53474">
    <property type="entry name" value="alpha/beta-Hydrolases"/>
    <property type="match status" value="1"/>
</dbReference>
<gene>
    <name evidence="3" type="ORF">NDR86_12215</name>
</gene>
<comment type="caution">
    <text evidence="3">The sequence shown here is derived from an EMBL/GenBank/DDBJ whole genome shotgun (WGS) entry which is preliminary data.</text>
</comment>
<sequence>MRTSVKTFAAAVAAALLCSTPGVTRADDASTQGDCRSFFFPVPQGQLASTLCQPLSGPSDTVLVLMSGSSYNGTYWDFEYAPETYSFRRAMNAAGLATLVVDRLGNGASTHPPALSLTATATTNALHDIVGALRRGLAGAPPFAKVVPVGHSLTSGTAVVEATSHHDVDGLVLTGYSHALNIPQVVSVIATYHRAVDDPVTAGRTTDPGYLVTRPGTRLYSFFDPANVDPEVLAIDERNKELFSLTEYPDALTSTVPGMSSHITAPVLIVNGSRDRLSCGENYSICADSETLRNAEAPYFSPAAKLRTFVLPGSGHSVNLARNTREYQAAVIDWVNTYVRR</sequence>
<evidence type="ECO:0000259" key="2">
    <source>
        <dbReference type="Pfam" id="PF12697"/>
    </source>
</evidence>
<keyword evidence="3" id="KW-0378">Hydrolase</keyword>
<dbReference type="InterPro" id="IPR029058">
    <property type="entry name" value="AB_hydrolase_fold"/>
</dbReference>
<name>A0A9X2E9X8_9NOCA</name>
<dbReference type="Proteomes" id="UP001139157">
    <property type="component" value="Unassembled WGS sequence"/>
</dbReference>
<protein>
    <submittedName>
        <fullName evidence="3">Alpha/beta hydrolase</fullName>
    </submittedName>
</protein>
<dbReference type="Pfam" id="PF12697">
    <property type="entry name" value="Abhydrolase_6"/>
    <property type="match status" value="1"/>
</dbReference>
<accession>A0A9X2E9X8</accession>
<dbReference type="GO" id="GO:0016787">
    <property type="term" value="F:hydrolase activity"/>
    <property type="evidence" value="ECO:0007669"/>
    <property type="project" value="UniProtKB-KW"/>
</dbReference>
<dbReference type="AlphaFoldDB" id="A0A9X2E9X8"/>
<feature type="domain" description="AB hydrolase-1" evidence="2">
    <location>
        <begin position="63"/>
        <end position="323"/>
    </location>
</feature>
<dbReference type="Gene3D" id="3.40.50.1820">
    <property type="entry name" value="alpha/beta hydrolase"/>
    <property type="match status" value="1"/>
</dbReference>
<proteinExistence type="predicted"/>
<dbReference type="InterPro" id="IPR000073">
    <property type="entry name" value="AB_hydrolase_1"/>
</dbReference>
<reference evidence="3" key="1">
    <citation type="submission" date="2022-06" db="EMBL/GenBank/DDBJ databases">
        <title>Novel species in genus nocardia.</title>
        <authorList>
            <person name="Li F."/>
        </authorList>
    </citation>
    <scope>NUCLEOTIDE SEQUENCE</scope>
    <source>
        <strain evidence="3">CDC141</strain>
    </source>
</reference>
<organism evidence="3 4">
    <name type="scientific">Nocardia pulmonis</name>
    <dbReference type="NCBI Taxonomy" id="2951408"/>
    <lineage>
        <taxon>Bacteria</taxon>
        <taxon>Bacillati</taxon>
        <taxon>Actinomycetota</taxon>
        <taxon>Actinomycetes</taxon>
        <taxon>Mycobacteriales</taxon>
        <taxon>Nocardiaceae</taxon>
        <taxon>Nocardia</taxon>
    </lineage>
</organism>
<evidence type="ECO:0000256" key="1">
    <source>
        <dbReference type="SAM" id="SignalP"/>
    </source>
</evidence>
<feature type="signal peptide" evidence="1">
    <location>
        <begin position="1"/>
        <end position="26"/>
    </location>
</feature>
<keyword evidence="4" id="KW-1185">Reference proteome</keyword>
<evidence type="ECO:0000313" key="3">
    <source>
        <dbReference type="EMBL" id="MCM6774238.1"/>
    </source>
</evidence>
<feature type="chain" id="PRO_5040894999" evidence="1">
    <location>
        <begin position="27"/>
        <end position="341"/>
    </location>
</feature>